<comment type="caution">
    <text evidence="1">The sequence shown here is derived from an EMBL/GenBank/DDBJ whole genome shotgun (WGS) entry which is preliminary data.</text>
</comment>
<gene>
    <name evidence="1" type="ORF">T01_2803</name>
</gene>
<evidence type="ECO:0000313" key="2">
    <source>
        <dbReference type="Proteomes" id="UP000054776"/>
    </source>
</evidence>
<name>A0A0V1BJ76_TRISP</name>
<organism evidence="1 2">
    <name type="scientific">Trichinella spiralis</name>
    <name type="common">Trichina worm</name>
    <dbReference type="NCBI Taxonomy" id="6334"/>
    <lineage>
        <taxon>Eukaryota</taxon>
        <taxon>Metazoa</taxon>
        <taxon>Ecdysozoa</taxon>
        <taxon>Nematoda</taxon>
        <taxon>Enoplea</taxon>
        <taxon>Dorylaimia</taxon>
        <taxon>Trichinellida</taxon>
        <taxon>Trichinellidae</taxon>
        <taxon>Trichinella</taxon>
    </lineage>
</organism>
<dbReference type="AlphaFoldDB" id="A0A0V1BJ76"/>
<protein>
    <submittedName>
        <fullName evidence="1">Uncharacterized protein</fullName>
    </submittedName>
</protein>
<keyword evidence="2" id="KW-1185">Reference proteome</keyword>
<proteinExistence type="predicted"/>
<accession>A0A0V1BJ76</accession>
<dbReference type="InParanoid" id="A0A0V1BJ76"/>
<sequence length="89" mass="10641">MSASLTERMQNSSGDERILKKRLGFAVYQQIKNKQSDMNAIINNRIHYDAECTIFHKAFVVMKKFIHAMEVVQERREKEKQHAWRNFKI</sequence>
<dbReference type="Proteomes" id="UP000054776">
    <property type="component" value="Unassembled WGS sequence"/>
</dbReference>
<reference evidence="1 2" key="1">
    <citation type="submission" date="2015-01" db="EMBL/GenBank/DDBJ databases">
        <title>Evolution of Trichinella species and genotypes.</title>
        <authorList>
            <person name="Korhonen P.K."/>
            <person name="Edoardo P."/>
            <person name="Giuseppe L.R."/>
            <person name="Gasser R.B."/>
        </authorList>
    </citation>
    <scope>NUCLEOTIDE SEQUENCE [LARGE SCALE GENOMIC DNA]</scope>
    <source>
        <strain evidence="1">ISS3</strain>
    </source>
</reference>
<evidence type="ECO:0000313" key="1">
    <source>
        <dbReference type="EMBL" id="KRY36946.1"/>
    </source>
</evidence>
<dbReference type="EMBL" id="JYDH01000038">
    <property type="protein sequence ID" value="KRY36946.1"/>
    <property type="molecule type" value="Genomic_DNA"/>
</dbReference>